<name>A0A426Y4W7_ENSVE</name>
<reference evidence="1 2" key="1">
    <citation type="journal article" date="2014" name="Agronomy (Basel)">
        <title>A Draft Genome Sequence for Ensete ventricosum, the Drought-Tolerant Tree Against Hunger.</title>
        <authorList>
            <person name="Harrison J."/>
            <person name="Moore K.A."/>
            <person name="Paszkiewicz K."/>
            <person name="Jones T."/>
            <person name="Grant M."/>
            <person name="Ambacheew D."/>
            <person name="Muzemil S."/>
            <person name="Studholme D.J."/>
        </authorList>
    </citation>
    <scope>NUCLEOTIDE SEQUENCE [LARGE SCALE GENOMIC DNA]</scope>
</reference>
<gene>
    <name evidence="1" type="ORF">B296_00045488</name>
</gene>
<organism evidence="1 2">
    <name type="scientific">Ensete ventricosum</name>
    <name type="common">Abyssinian banana</name>
    <name type="synonym">Musa ensete</name>
    <dbReference type="NCBI Taxonomy" id="4639"/>
    <lineage>
        <taxon>Eukaryota</taxon>
        <taxon>Viridiplantae</taxon>
        <taxon>Streptophyta</taxon>
        <taxon>Embryophyta</taxon>
        <taxon>Tracheophyta</taxon>
        <taxon>Spermatophyta</taxon>
        <taxon>Magnoliopsida</taxon>
        <taxon>Liliopsida</taxon>
        <taxon>Zingiberales</taxon>
        <taxon>Musaceae</taxon>
        <taxon>Ensete</taxon>
    </lineage>
</organism>
<accession>A0A426Y4W7</accession>
<dbReference type="EMBL" id="AMZH03014945">
    <property type="protein sequence ID" value="RRT46796.1"/>
    <property type="molecule type" value="Genomic_DNA"/>
</dbReference>
<dbReference type="Proteomes" id="UP000287651">
    <property type="component" value="Unassembled WGS sequence"/>
</dbReference>
<sequence>MHQSLHDDFDLRGKPVLFRSSTVLVMLPLRFPNTCHMCYHHVIGLQGTCNQHSPRPSVGPYVGSLGPATMSSMGPLLGLALSLPIEAASTPTCCPYTFLYKFFNELVLLCVRLVRCCYDGWPPVPVPGHPSEVSLGGADQGPVVVGVGYLEEARDKMATAKDEAMDNIKAKERLEVLCMELTDTHRQLGEVIKKGYSLEEQLSMNFDELMTS</sequence>
<comment type="caution">
    <text evidence="1">The sequence shown here is derived from an EMBL/GenBank/DDBJ whole genome shotgun (WGS) entry which is preliminary data.</text>
</comment>
<evidence type="ECO:0000313" key="1">
    <source>
        <dbReference type="EMBL" id="RRT46796.1"/>
    </source>
</evidence>
<protein>
    <submittedName>
        <fullName evidence="1">Uncharacterized protein</fullName>
    </submittedName>
</protein>
<proteinExistence type="predicted"/>
<evidence type="ECO:0000313" key="2">
    <source>
        <dbReference type="Proteomes" id="UP000287651"/>
    </source>
</evidence>
<dbReference type="AlphaFoldDB" id="A0A426Y4W7"/>